<name>A0A554W8P0_9BURK</name>
<reference evidence="7 8" key="1">
    <citation type="submission" date="2019-07" db="EMBL/GenBank/DDBJ databases">
        <title>Tepidimonas alkaliphilus YIM 72238 draft genome.</title>
        <authorList>
            <person name="Da Costa M.S."/>
            <person name="Froufe H.J.C."/>
            <person name="Egas C."/>
            <person name="Albuquerque L."/>
        </authorList>
    </citation>
    <scope>NUCLEOTIDE SEQUENCE [LARGE SCALE GENOMIC DNA]</scope>
    <source>
        <strain evidence="7 8">YIM 72238</strain>
    </source>
</reference>
<evidence type="ECO:0000256" key="1">
    <source>
        <dbReference type="ARBA" id="ARBA00004141"/>
    </source>
</evidence>
<comment type="similarity">
    <text evidence="2 6">Belongs to the GDT1 family.</text>
</comment>
<dbReference type="OrthoDB" id="9801356at2"/>
<evidence type="ECO:0000256" key="2">
    <source>
        <dbReference type="ARBA" id="ARBA00009190"/>
    </source>
</evidence>
<dbReference type="RefSeq" id="WP_143890295.1">
    <property type="nucleotide sequence ID" value="NZ_VJNB01000005.1"/>
</dbReference>
<keyword evidence="8" id="KW-1185">Reference proteome</keyword>
<keyword evidence="3 6" id="KW-0812">Transmembrane</keyword>
<evidence type="ECO:0000313" key="7">
    <source>
        <dbReference type="EMBL" id="TSE19933.1"/>
    </source>
</evidence>
<evidence type="ECO:0000256" key="6">
    <source>
        <dbReference type="RuleBase" id="RU365102"/>
    </source>
</evidence>
<dbReference type="AlphaFoldDB" id="A0A554W8P0"/>
<gene>
    <name evidence="7" type="ORF">Talka_01282</name>
</gene>
<dbReference type="InterPro" id="IPR001727">
    <property type="entry name" value="GDT1-like"/>
</dbReference>
<feature type="transmembrane region" description="Helical" evidence="6">
    <location>
        <begin position="130"/>
        <end position="156"/>
    </location>
</feature>
<dbReference type="GO" id="GO:0046873">
    <property type="term" value="F:metal ion transmembrane transporter activity"/>
    <property type="evidence" value="ECO:0007669"/>
    <property type="project" value="InterPro"/>
</dbReference>
<evidence type="ECO:0000256" key="3">
    <source>
        <dbReference type="ARBA" id="ARBA00022692"/>
    </source>
</evidence>
<protein>
    <recommendedName>
        <fullName evidence="6">GDT1 family protein</fullName>
    </recommendedName>
</protein>
<dbReference type="PANTHER" id="PTHR12608:SF1">
    <property type="entry name" value="TRANSMEMBRANE PROTEIN 165"/>
    <property type="match status" value="1"/>
</dbReference>
<proteinExistence type="inferred from homology"/>
<evidence type="ECO:0000256" key="4">
    <source>
        <dbReference type="ARBA" id="ARBA00022989"/>
    </source>
</evidence>
<evidence type="ECO:0000256" key="5">
    <source>
        <dbReference type="ARBA" id="ARBA00023136"/>
    </source>
</evidence>
<feature type="transmembrane region" description="Helical" evidence="6">
    <location>
        <begin position="99"/>
        <end position="118"/>
    </location>
</feature>
<comment type="caution">
    <text evidence="7">The sequence shown here is derived from an EMBL/GenBank/DDBJ whole genome shotgun (WGS) entry which is preliminary data.</text>
</comment>
<dbReference type="EMBL" id="VJNB01000005">
    <property type="protein sequence ID" value="TSE19933.1"/>
    <property type="molecule type" value="Genomic_DNA"/>
</dbReference>
<keyword evidence="5 6" id="KW-0472">Membrane</keyword>
<comment type="subcellular location">
    <subcellularLocation>
        <location evidence="1 6">Membrane</location>
        <topology evidence="1 6">Multi-pass membrane protein</topology>
    </subcellularLocation>
</comment>
<dbReference type="GO" id="GO:0016020">
    <property type="term" value="C:membrane"/>
    <property type="evidence" value="ECO:0007669"/>
    <property type="project" value="UniProtKB-SubCell"/>
</dbReference>
<feature type="transmembrane region" description="Helical" evidence="6">
    <location>
        <begin position="69"/>
        <end position="87"/>
    </location>
</feature>
<dbReference type="Proteomes" id="UP000315736">
    <property type="component" value="Unassembled WGS sequence"/>
</dbReference>
<sequence length="194" mass="20262">MTWEALAVSTGVVALAEMGDKTQLLALLLAARFRRPLPIVAGIVAATLLNHALAGAVGAWLAAHLHPTWLRWGLGLSFLGMALWMLVPDKVEEGDVRVAARWGVFSATALAFFLAEMADKTQVATVALTVHYAAPVMVVIGTTLGMLMADVPAVFVGDRLARRVPMRLVHGVAAAVFALLGAATLLGAGASLGF</sequence>
<feature type="transmembrane region" description="Helical" evidence="6">
    <location>
        <begin position="39"/>
        <end position="63"/>
    </location>
</feature>
<dbReference type="Pfam" id="PF01169">
    <property type="entry name" value="GDT1"/>
    <property type="match status" value="2"/>
</dbReference>
<keyword evidence="4 6" id="KW-1133">Transmembrane helix</keyword>
<organism evidence="7 8">
    <name type="scientific">Tepidimonas alkaliphilus</name>
    <dbReference type="NCBI Taxonomy" id="2588942"/>
    <lineage>
        <taxon>Bacteria</taxon>
        <taxon>Pseudomonadati</taxon>
        <taxon>Pseudomonadota</taxon>
        <taxon>Betaproteobacteria</taxon>
        <taxon>Burkholderiales</taxon>
        <taxon>Tepidimonas</taxon>
    </lineage>
</organism>
<accession>A0A554W8P0</accession>
<feature type="transmembrane region" description="Helical" evidence="6">
    <location>
        <begin position="168"/>
        <end position="192"/>
    </location>
</feature>
<evidence type="ECO:0000313" key="8">
    <source>
        <dbReference type="Proteomes" id="UP000315736"/>
    </source>
</evidence>
<dbReference type="PANTHER" id="PTHR12608">
    <property type="entry name" value="TRANSMEMBRANE PROTEIN HTP-1 RELATED"/>
    <property type="match status" value="1"/>
</dbReference>